<dbReference type="Proteomes" id="UP000001338">
    <property type="component" value="Unassembled WGS sequence"/>
</dbReference>
<accession>A0A828Z2F9</accession>
<comment type="caution">
    <text evidence="1">The sequence shown here is derived from an EMBL/GenBank/DDBJ whole genome shotgun (WGS) entry which is preliminary data.</text>
</comment>
<name>A0A828Z2F9_9LEPT</name>
<protein>
    <submittedName>
        <fullName evidence="1">Uncharacterized protein</fullName>
    </submittedName>
</protein>
<dbReference type="GeneID" id="61111620"/>
<organism evidence="1 2">
    <name type="scientific">Leptospira weilii str. 2006001853</name>
    <dbReference type="NCBI Taxonomy" id="1001589"/>
    <lineage>
        <taxon>Bacteria</taxon>
        <taxon>Pseudomonadati</taxon>
        <taxon>Spirochaetota</taxon>
        <taxon>Spirochaetia</taxon>
        <taxon>Leptospirales</taxon>
        <taxon>Leptospiraceae</taxon>
        <taxon>Leptospira</taxon>
    </lineage>
</organism>
<reference evidence="1 2" key="1">
    <citation type="submission" date="2012-10" db="EMBL/GenBank/DDBJ databases">
        <authorList>
            <person name="Harkins D.M."/>
            <person name="Durkin A.S."/>
            <person name="Brinkac L.M."/>
            <person name="Haft D.H."/>
            <person name="Selengut J.D."/>
            <person name="Sanka R."/>
            <person name="DePew J."/>
            <person name="Purushe J."/>
            <person name="Whelen A.C."/>
            <person name="Vinetz J.M."/>
            <person name="Sutton G.G."/>
            <person name="Nierman W.C."/>
            <person name="Fouts D.E."/>
        </authorList>
    </citation>
    <scope>NUCLEOTIDE SEQUENCE [LARGE SCALE GENOMIC DNA]</scope>
    <source>
        <strain evidence="1 2">2006001853</strain>
    </source>
</reference>
<dbReference type="AlphaFoldDB" id="A0A828Z2F9"/>
<dbReference type="RefSeq" id="WP_004498012.1">
    <property type="nucleotide sequence ID" value="NZ_AFLV02000055.1"/>
</dbReference>
<gene>
    <name evidence="1" type="ORF">LEP1GSC036_0942</name>
</gene>
<evidence type="ECO:0000313" key="2">
    <source>
        <dbReference type="Proteomes" id="UP000001338"/>
    </source>
</evidence>
<proteinExistence type="predicted"/>
<dbReference type="EMBL" id="AFLV02000055">
    <property type="protein sequence ID" value="EKR63773.1"/>
    <property type="molecule type" value="Genomic_DNA"/>
</dbReference>
<evidence type="ECO:0000313" key="1">
    <source>
        <dbReference type="EMBL" id="EKR63773.1"/>
    </source>
</evidence>
<sequence>MTAIFTYLSNSPKRAIMACDNLGVYESSKEIKTEKINCLFNRYYIATYGPNMLGEAVTLISDYQIFKNCIRPSNINDLQAMIESMYDIKLNHYARASEEYRKPDKLQGGIIYDSEEHMFYLMDLGQPFSDEKIKKHRSFIELKEGINRFALYGNSNNKYENIDLSKLEKEACKEKLEIEFKELAADIWNKYKVRVGEVGSYLFVAESEITLESCYESYVDYCDAMEKLPSDNFNTCSGN</sequence>